<dbReference type="PANTHER" id="PTHR43630:SF2">
    <property type="entry name" value="GLYCOSYLTRANSFERASE"/>
    <property type="match status" value="1"/>
</dbReference>
<accession>A0ABP8C0W7</accession>
<organism evidence="3 4">
    <name type="scientific">Postechiella marina</name>
    <dbReference type="NCBI Taxonomy" id="943941"/>
    <lineage>
        <taxon>Bacteria</taxon>
        <taxon>Pseudomonadati</taxon>
        <taxon>Bacteroidota</taxon>
        <taxon>Flavobacteriia</taxon>
        <taxon>Flavobacteriales</taxon>
        <taxon>Flavobacteriaceae</taxon>
        <taxon>Postechiella</taxon>
    </lineage>
</organism>
<dbReference type="InterPro" id="IPR001173">
    <property type="entry name" value="Glyco_trans_2-like"/>
</dbReference>
<dbReference type="EMBL" id="BAABCA010000001">
    <property type="protein sequence ID" value="GAA4231656.1"/>
    <property type="molecule type" value="Genomic_DNA"/>
</dbReference>
<evidence type="ECO:0000313" key="4">
    <source>
        <dbReference type="Proteomes" id="UP001501496"/>
    </source>
</evidence>
<feature type="domain" description="Glycosyltransferase 2-like" evidence="2">
    <location>
        <begin position="11"/>
        <end position="127"/>
    </location>
</feature>
<proteinExistence type="inferred from homology"/>
<dbReference type="InterPro" id="IPR029044">
    <property type="entry name" value="Nucleotide-diphossugar_trans"/>
</dbReference>
<sequence>MKNSSKISGLLITYNEVNHINQVIENIDFVDEIIVVDSFSTDGTLEKLQAFKHVKVIQRPFKNFADQRNFAIKQATKDWILFIDADERVTKKLKKELLETIKTNIDYVAFMFKRKYFFKQKRIRFCGFQTDKTYRLFKKGFVKYNESKIVHEMPIVTGKSKVLKNDMLHYCFNSSAHYKSKMEHYATLKALELFKKGKKANLFHFYARPLYKFIINYIFRLGFLDGVKGLKICYLSAYGVHYRYKELKKLTR</sequence>
<dbReference type="PANTHER" id="PTHR43630">
    <property type="entry name" value="POLY-BETA-1,6-N-ACETYL-D-GLUCOSAMINE SYNTHASE"/>
    <property type="match status" value="1"/>
</dbReference>
<protein>
    <submittedName>
        <fullName evidence="3">Glycosyltransferase family 2 protein</fullName>
    </submittedName>
</protein>
<gene>
    <name evidence="3" type="ORF">GCM10022291_04600</name>
</gene>
<dbReference type="CDD" id="cd02511">
    <property type="entry name" value="Beta4Glucosyltransferase"/>
    <property type="match status" value="1"/>
</dbReference>
<dbReference type="SUPFAM" id="SSF53448">
    <property type="entry name" value="Nucleotide-diphospho-sugar transferases"/>
    <property type="match status" value="1"/>
</dbReference>
<evidence type="ECO:0000313" key="3">
    <source>
        <dbReference type="EMBL" id="GAA4231656.1"/>
    </source>
</evidence>
<dbReference type="RefSeq" id="WP_344786450.1">
    <property type="nucleotide sequence ID" value="NZ_BAABCA010000001.1"/>
</dbReference>
<name>A0ABP8C0W7_9FLAO</name>
<keyword evidence="4" id="KW-1185">Reference proteome</keyword>
<reference evidence="4" key="1">
    <citation type="journal article" date="2019" name="Int. J. Syst. Evol. Microbiol.">
        <title>The Global Catalogue of Microorganisms (GCM) 10K type strain sequencing project: providing services to taxonomists for standard genome sequencing and annotation.</title>
        <authorList>
            <consortium name="The Broad Institute Genomics Platform"/>
            <consortium name="The Broad Institute Genome Sequencing Center for Infectious Disease"/>
            <person name="Wu L."/>
            <person name="Ma J."/>
        </authorList>
    </citation>
    <scope>NUCLEOTIDE SEQUENCE [LARGE SCALE GENOMIC DNA]</scope>
    <source>
        <strain evidence="4">JCM 17630</strain>
    </source>
</reference>
<dbReference type="Gene3D" id="3.90.550.10">
    <property type="entry name" value="Spore Coat Polysaccharide Biosynthesis Protein SpsA, Chain A"/>
    <property type="match status" value="1"/>
</dbReference>
<evidence type="ECO:0000259" key="2">
    <source>
        <dbReference type="Pfam" id="PF00535"/>
    </source>
</evidence>
<dbReference type="Proteomes" id="UP001501496">
    <property type="component" value="Unassembled WGS sequence"/>
</dbReference>
<dbReference type="Pfam" id="PF00535">
    <property type="entry name" value="Glycos_transf_2"/>
    <property type="match status" value="1"/>
</dbReference>
<evidence type="ECO:0000256" key="1">
    <source>
        <dbReference type="ARBA" id="ARBA00038494"/>
    </source>
</evidence>
<comment type="caution">
    <text evidence="3">The sequence shown here is derived from an EMBL/GenBank/DDBJ whole genome shotgun (WGS) entry which is preliminary data.</text>
</comment>
<comment type="similarity">
    <text evidence="1">Belongs to the glycosyltransferase 2 family. WaaE/KdtX subfamily.</text>
</comment>